<proteinExistence type="inferred from homology"/>
<evidence type="ECO:0000256" key="4">
    <source>
        <dbReference type="ARBA" id="ARBA00022692"/>
    </source>
</evidence>
<keyword evidence="8 9" id="KW-0472">Membrane</keyword>
<sequence length="171" mass="17932">MSARKYYGRLAAAFGGPRWGWLALATGIVLADQGAKAWITSWLPYGASAAAAPFVNLVHLLNEGAAFSLFADAGGEQRYFLTVVALVVSAGLVFLLLRGEDTGRTALGYSLILGGAMGNAVDRILRGAVVDYLDLYVGSLHWPAFNLADSAIVMGVLLILLGNSGATRSAR</sequence>
<dbReference type="InterPro" id="IPR001872">
    <property type="entry name" value="Peptidase_A8"/>
</dbReference>
<dbReference type="PRINTS" id="PR00781">
    <property type="entry name" value="LIPOSIGPTASE"/>
</dbReference>
<dbReference type="PANTHER" id="PTHR33695:SF1">
    <property type="entry name" value="LIPOPROTEIN SIGNAL PEPTIDASE"/>
    <property type="match status" value="1"/>
</dbReference>
<dbReference type="GO" id="GO:0005886">
    <property type="term" value="C:plasma membrane"/>
    <property type="evidence" value="ECO:0007669"/>
    <property type="project" value="UniProtKB-SubCell"/>
</dbReference>
<evidence type="ECO:0000256" key="9">
    <source>
        <dbReference type="HAMAP-Rule" id="MF_00161"/>
    </source>
</evidence>
<evidence type="ECO:0000256" key="10">
    <source>
        <dbReference type="RuleBase" id="RU000594"/>
    </source>
</evidence>
<dbReference type="GO" id="GO:0006508">
    <property type="term" value="P:proteolysis"/>
    <property type="evidence" value="ECO:0007669"/>
    <property type="project" value="UniProtKB-KW"/>
</dbReference>
<evidence type="ECO:0000256" key="3">
    <source>
        <dbReference type="ARBA" id="ARBA00022670"/>
    </source>
</evidence>
<organism evidence="12 13">
    <name type="scientific">Azospira restricta</name>
    <dbReference type="NCBI Taxonomy" id="404405"/>
    <lineage>
        <taxon>Bacteria</taxon>
        <taxon>Pseudomonadati</taxon>
        <taxon>Pseudomonadota</taxon>
        <taxon>Betaproteobacteria</taxon>
        <taxon>Rhodocyclales</taxon>
        <taxon>Rhodocyclaceae</taxon>
        <taxon>Azospira</taxon>
    </lineage>
</organism>
<feature type="transmembrane region" description="Helical" evidence="9">
    <location>
        <begin position="145"/>
        <end position="166"/>
    </location>
</feature>
<feature type="transmembrane region" description="Helical" evidence="9">
    <location>
        <begin position="42"/>
        <end position="59"/>
    </location>
</feature>
<dbReference type="Pfam" id="PF01252">
    <property type="entry name" value="Peptidase_A8"/>
    <property type="match status" value="1"/>
</dbReference>
<dbReference type="AlphaFoldDB" id="A0A974SQG0"/>
<evidence type="ECO:0000256" key="1">
    <source>
        <dbReference type="ARBA" id="ARBA00006139"/>
    </source>
</evidence>
<keyword evidence="2 9" id="KW-1003">Cell membrane</keyword>
<dbReference type="PANTHER" id="PTHR33695">
    <property type="entry name" value="LIPOPROTEIN SIGNAL PEPTIDASE"/>
    <property type="match status" value="1"/>
</dbReference>
<feature type="transmembrane region" description="Helical" evidence="9">
    <location>
        <begin position="106"/>
        <end position="125"/>
    </location>
</feature>
<keyword evidence="6 9" id="KW-0378">Hydrolase</keyword>
<dbReference type="EMBL" id="CP064781">
    <property type="protein sequence ID" value="QRJ64643.1"/>
    <property type="molecule type" value="Genomic_DNA"/>
</dbReference>
<evidence type="ECO:0000313" key="13">
    <source>
        <dbReference type="Proteomes" id="UP000663444"/>
    </source>
</evidence>
<dbReference type="HAMAP" id="MF_00161">
    <property type="entry name" value="LspA"/>
    <property type="match status" value="1"/>
</dbReference>
<feature type="active site" evidence="9">
    <location>
        <position position="131"/>
    </location>
</feature>
<comment type="similarity">
    <text evidence="1 9 11">Belongs to the peptidase A8 family.</text>
</comment>
<keyword evidence="4 9" id="KW-0812">Transmembrane</keyword>
<keyword evidence="3 9" id="KW-0645">Protease</keyword>
<evidence type="ECO:0000256" key="8">
    <source>
        <dbReference type="ARBA" id="ARBA00023136"/>
    </source>
</evidence>
<comment type="subcellular location">
    <subcellularLocation>
        <location evidence="9">Cell membrane</location>
        <topology evidence="9">Multi-pass membrane protein</topology>
    </subcellularLocation>
</comment>
<dbReference type="PROSITE" id="PS00855">
    <property type="entry name" value="SPASE_II"/>
    <property type="match status" value="1"/>
</dbReference>
<name>A0A974SQG0_9RHOO</name>
<feature type="transmembrane region" description="Helical" evidence="9">
    <location>
        <begin position="79"/>
        <end position="97"/>
    </location>
</feature>
<evidence type="ECO:0000256" key="2">
    <source>
        <dbReference type="ARBA" id="ARBA00022475"/>
    </source>
</evidence>
<dbReference type="Proteomes" id="UP000663444">
    <property type="component" value="Chromosome"/>
</dbReference>
<evidence type="ECO:0000256" key="6">
    <source>
        <dbReference type="ARBA" id="ARBA00022801"/>
    </source>
</evidence>
<keyword evidence="7 9" id="KW-1133">Transmembrane helix</keyword>
<dbReference type="RefSeq" id="WP_203388175.1">
    <property type="nucleotide sequence ID" value="NZ_CP064781.1"/>
</dbReference>
<dbReference type="EC" id="3.4.23.36" evidence="9"/>
<dbReference type="GO" id="GO:0004190">
    <property type="term" value="F:aspartic-type endopeptidase activity"/>
    <property type="evidence" value="ECO:0007669"/>
    <property type="project" value="UniProtKB-UniRule"/>
</dbReference>
<reference evidence="12" key="1">
    <citation type="submission" date="2020-11" db="EMBL/GenBank/DDBJ databases">
        <title>Azospira restricta DSM 18626 genome sequence.</title>
        <authorList>
            <person name="Moe W.M."/>
        </authorList>
    </citation>
    <scope>NUCLEOTIDE SEQUENCE</scope>
    <source>
        <strain evidence="12">DSM 18626</strain>
    </source>
</reference>
<comment type="pathway">
    <text evidence="9">Protein modification; lipoprotein biosynthesis (signal peptide cleavage).</text>
</comment>
<comment type="function">
    <text evidence="9 10">This protein specifically catalyzes the removal of signal peptides from prolipoproteins.</text>
</comment>
<evidence type="ECO:0000313" key="12">
    <source>
        <dbReference type="EMBL" id="QRJ64643.1"/>
    </source>
</evidence>
<feature type="active site" evidence="9">
    <location>
        <position position="149"/>
    </location>
</feature>
<keyword evidence="5 9" id="KW-0064">Aspartyl protease</keyword>
<gene>
    <name evidence="9 12" type="primary">lspA</name>
    <name evidence="12" type="ORF">IWH25_04640</name>
</gene>
<comment type="catalytic activity">
    <reaction evidence="9 10">
        <text>Release of signal peptides from bacterial membrane prolipoproteins. Hydrolyzes -Xaa-Yaa-Zaa-|-(S,diacylglyceryl)Cys-, in which Xaa is hydrophobic (preferably Leu), and Yaa (Ala or Ser) and Zaa (Gly or Ala) have small, neutral side chains.</text>
        <dbReference type="EC" id="3.4.23.36"/>
    </reaction>
</comment>
<protein>
    <recommendedName>
        <fullName evidence="9">Lipoprotein signal peptidase</fullName>
        <ecNumber evidence="9">3.4.23.36</ecNumber>
    </recommendedName>
    <alternativeName>
        <fullName evidence="9">Prolipoprotein signal peptidase</fullName>
    </alternativeName>
    <alternativeName>
        <fullName evidence="9">Signal peptidase II</fullName>
        <shortName evidence="9">SPase II</shortName>
    </alternativeName>
</protein>
<evidence type="ECO:0000256" key="11">
    <source>
        <dbReference type="RuleBase" id="RU004181"/>
    </source>
</evidence>
<dbReference type="KEGG" id="ares:IWH25_04640"/>
<accession>A0A974SQG0</accession>
<evidence type="ECO:0000256" key="7">
    <source>
        <dbReference type="ARBA" id="ARBA00022989"/>
    </source>
</evidence>
<dbReference type="NCBIfam" id="TIGR00077">
    <property type="entry name" value="lspA"/>
    <property type="match status" value="1"/>
</dbReference>
<evidence type="ECO:0000256" key="5">
    <source>
        <dbReference type="ARBA" id="ARBA00022750"/>
    </source>
</evidence>
<keyword evidence="13" id="KW-1185">Reference proteome</keyword>